<proteinExistence type="predicted"/>
<feature type="non-terminal residue" evidence="1">
    <location>
        <position position="1"/>
    </location>
</feature>
<gene>
    <name evidence="1" type="ORF">BN1708_012600</name>
</gene>
<reference evidence="2" key="1">
    <citation type="submission" date="2015-05" db="EMBL/GenBank/DDBJ databases">
        <authorList>
            <person name="Fogelqvist Johan"/>
        </authorList>
    </citation>
    <scope>NUCLEOTIDE SEQUENCE [LARGE SCALE GENOMIC DNA]</scope>
</reference>
<protein>
    <submittedName>
        <fullName evidence="1">Uncharacterized protein</fullName>
    </submittedName>
</protein>
<dbReference type="Proteomes" id="UP000044602">
    <property type="component" value="Unassembled WGS sequence"/>
</dbReference>
<dbReference type="EMBL" id="CVQH01010557">
    <property type="protein sequence ID" value="CRK19296.1"/>
    <property type="molecule type" value="Genomic_DNA"/>
</dbReference>
<keyword evidence="2" id="KW-1185">Reference proteome</keyword>
<evidence type="ECO:0000313" key="2">
    <source>
        <dbReference type="Proteomes" id="UP000044602"/>
    </source>
</evidence>
<sequence length="9" mass="1151">WLCCTTRIR</sequence>
<feature type="non-terminal residue" evidence="1">
    <location>
        <position position="9"/>
    </location>
</feature>
<accession>A0A0G4LBI1</accession>
<organism evidence="1 2">
    <name type="scientific">Verticillium longisporum</name>
    <name type="common">Verticillium dahliae var. longisporum</name>
    <dbReference type="NCBI Taxonomy" id="100787"/>
    <lineage>
        <taxon>Eukaryota</taxon>
        <taxon>Fungi</taxon>
        <taxon>Dikarya</taxon>
        <taxon>Ascomycota</taxon>
        <taxon>Pezizomycotina</taxon>
        <taxon>Sordariomycetes</taxon>
        <taxon>Hypocreomycetidae</taxon>
        <taxon>Glomerellales</taxon>
        <taxon>Plectosphaerellaceae</taxon>
        <taxon>Verticillium</taxon>
    </lineage>
</organism>
<name>A0A0G4LBI1_VERLO</name>
<evidence type="ECO:0000313" key="1">
    <source>
        <dbReference type="EMBL" id="CRK19296.1"/>
    </source>
</evidence>